<evidence type="ECO:0000313" key="8">
    <source>
        <dbReference type="Proteomes" id="UP000257109"/>
    </source>
</evidence>
<evidence type="ECO:0000256" key="1">
    <source>
        <dbReference type="ARBA" id="ARBA00004877"/>
    </source>
</evidence>
<dbReference type="STRING" id="157652.A0A371HFF4"/>
<feature type="region of interest" description="Disordered" evidence="6">
    <location>
        <begin position="139"/>
        <end position="209"/>
    </location>
</feature>
<dbReference type="CDD" id="cd06429">
    <property type="entry name" value="GT8_like_1"/>
    <property type="match status" value="1"/>
</dbReference>
<dbReference type="PANTHER" id="PTHR32116">
    <property type="entry name" value="GALACTURONOSYLTRANSFERASE 4-RELATED"/>
    <property type="match status" value="1"/>
</dbReference>
<keyword evidence="3 5" id="KW-0328">Glycosyltransferase</keyword>
<dbReference type="GO" id="GO:0071555">
    <property type="term" value="P:cell wall organization"/>
    <property type="evidence" value="ECO:0007669"/>
    <property type="project" value="UniProtKB-KW"/>
</dbReference>
<evidence type="ECO:0000256" key="4">
    <source>
        <dbReference type="ARBA" id="ARBA00022679"/>
    </source>
</evidence>
<comment type="similarity">
    <text evidence="2 5">Belongs to the glycosyltransferase 8 family.</text>
</comment>
<reference evidence="7" key="1">
    <citation type="submission" date="2018-05" db="EMBL/GenBank/DDBJ databases">
        <title>Draft genome of Mucuna pruriens seed.</title>
        <authorList>
            <person name="Nnadi N.E."/>
            <person name="Vos R."/>
            <person name="Hasami M.H."/>
            <person name="Devisetty U.K."/>
            <person name="Aguiy J.C."/>
        </authorList>
    </citation>
    <scope>NUCLEOTIDE SEQUENCE [LARGE SCALE GENOMIC DNA]</scope>
    <source>
        <strain evidence="7">JCA_2017</strain>
    </source>
</reference>
<evidence type="ECO:0000256" key="6">
    <source>
        <dbReference type="SAM" id="MobiDB-lite"/>
    </source>
</evidence>
<feature type="non-terminal residue" evidence="7">
    <location>
        <position position="1"/>
    </location>
</feature>
<proteinExistence type="inferred from homology"/>
<keyword evidence="4" id="KW-0808">Transferase</keyword>
<protein>
    <recommendedName>
        <fullName evidence="5">Hexosyltransferase</fullName>
        <ecNumber evidence="5">2.4.1.-</ecNumber>
    </recommendedName>
</protein>
<feature type="compositionally biased region" description="Polar residues" evidence="6">
    <location>
        <begin position="163"/>
        <end position="172"/>
    </location>
</feature>
<dbReference type="Pfam" id="PF01501">
    <property type="entry name" value="Glyco_transf_8"/>
    <property type="match status" value="1"/>
</dbReference>
<dbReference type="GO" id="GO:0045489">
    <property type="term" value="P:pectin biosynthetic process"/>
    <property type="evidence" value="ECO:0007669"/>
    <property type="project" value="UniProtKB-UniPathway"/>
</dbReference>
<gene>
    <name evidence="7" type="primary">GAUT4</name>
    <name evidence="7" type="ORF">CR513_15138</name>
</gene>
<evidence type="ECO:0000256" key="3">
    <source>
        <dbReference type="ARBA" id="ARBA00022676"/>
    </source>
</evidence>
<dbReference type="UniPathway" id="UPA00845"/>
<dbReference type="Gene3D" id="3.90.550.10">
    <property type="entry name" value="Spore Coat Polysaccharide Biosynthesis Protein SpsA, Chain A"/>
    <property type="match status" value="1"/>
</dbReference>
<keyword evidence="5" id="KW-0961">Cell wall biogenesis/degradation</keyword>
<comment type="subcellular location">
    <subcellularLocation>
        <location evidence="5">Golgi apparatus membrane</location>
        <topology evidence="5">Single-pass type II membrane protein</topology>
    </subcellularLocation>
</comment>
<keyword evidence="8" id="KW-1185">Reference proteome</keyword>
<dbReference type="GO" id="GO:0000139">
    <property type="term" value="C:Golgi membrane"/>
    <property type="evidence" value="ECO:0007669"/>
    <property type="project" value="UniProtKB-SubCell"/>
</dbReference>
<dbReference type="InterPro" id="IPR029044">
    <property type="entry name" value="Nucleotide-diphossugar_trans"/>
</dbReference>
<name>A0A371HFF4_MUCPR</name>
<sequence length="665" mass="76055">MVATRYIVLLLLCITVVAPIVLYTDRLGTFNYPFTEQEFIEDVTAFAVSAADSGHLNLLPQETSTVLKEPIGVVYTEDTTNTKNLPRGLRFTKPEDHVSARVLSATNEEGQTKGENPIKLVTDGINQGNQSSYLEKADVTGDSVNGEDAIDVDDNDVKLARSSHASDQASETMDTKQEQQHTKSSSKVTKKGPMLSETDKHSDQTPADARVRQLKDQLIQAKVYLSLQAVRTNPHLTRELRLRVKEVLRTLGDASKDSDLPRNANERMKAMEQTLMKGRQIQNDCAASVKKLRAILHSTEEQLRVHKKQTVFLTQLTAKTLPKGLHCLPLRLTTEYYSLNTSQQQFPNQQKLEDPQLYHYAIFSDNILATAVVVNSTVAHAKDTSKHVFHIVTDRLNYAAMRMWFLVNPPRKATIQVQNIEDFTWLNSSYSPVLKQLGSPSMIDYYFKAHRASSDSNLKFRNPKYLSILNHLRFYLPEIFPKLNKVLFLDDDIVVQKDLTGLWSIDLKGNVNGAVETCGESFHRFDRYLNFSNPLIAKNFDPRACGWAYGMNVFDLVQWKRQNITQVYHNWQKLNHDRQLWKLGTLPPGLITFWKRTFSLNRSWHVLGLGYNPNINQKEIERAAVIHYNGNMKPWLEISIPKFRGHWSKYVDYDIVYLRECNINP</sequence>
<evidence type="ECO:0000256" key="5">
    <source>
        <dbReference type="RuleBase" id="RU362027"/>
    </source>
</evidence>
<feature type="compositionally biased region" description="Basic and acidic residues" evidence="6">
    <location>
        <begin position="197"/>
        <end position="209"/>
    </location>
</feature>
<evidence type="ECO:0000256" key="2">
    <source>
        <dbReference type="ARBA" id="ARBA00006351"/>
    </source>
</evidence>
<dbReference type="EC" id="2.4.1.-" evidence="5"/>
<dbReference type="InterPro" id="IPR029993">
    <property type="entry name" value="GAUT"/>
</dbReference>
<dbReference type="InterPro" id="IPR002495">
    <property type="entry name" value="Glyco_trans_8"/>
</dbReference>
<comment type="caution">
    <text evidence="7">The sequence shown here is derived from an EMBL/GenBank/DDBJ whole genome shotgun (WGS) entry which is preliminary data.</text>
</comment>
<keyword evidence="5" id="KW-0333">Golgi apparatus</keyword>
<dbReference type="OrthoDB" id="411524at2759"/>
<dbReference type="AlphaFoldDB" id="A0A371HFF4"/>
<dbReference type="SUPFAM" id="SSF53448">
    <property type="entry name" value="Nucleotide-diphospho-sugar transferases"/>
    <property type="match status" value="1"/>
</dbReference>
<dbReference type="EMBL" id="QJKJ01002750">
    <property type="protein sequence ID" value="RDY01518.1"/>
    <property type="molecule type" value="Genomic_DNA"/>
</dbReference>
<evidence type="ECO:0000313" key="7">
    <source>
        <dbReference type="EMBL" id="RDY01518.1"/>
    </source>
</evidence>
<dbReference type="Pfam" id="PF25557">
    <property type="entry name" value="GAUT_1"/>
    <property type="match status" value="1"/>
</dbReference>
<dbReference type="PANTHER" id="PTHR32116:SF107">
    <property type="entry name" value="HEXOSYLTRANSFERASE"/>
    <property type="match status" value="1"/>
</dbReference>
<accession>A0A371HFF4</accession>
<dbReference type="GO" id="GO:0047262">
    <property type="term" value="F:polygalacturonate 4-alpha-galacturonosyltransferase activity"/>
    <property type="evidence" value="ECO:0007669"/>
    <property type="project" value="InterPro"/>
</dbReference>
<dbReference type="Proteomes" id="UP000257109">
    <property type="component" value="Unassembled WGS sequence"/>
</dbReference>
<organism evidence="7 8">
    <name type="scientific">Mucuna pruriens</name>
    <name type="common">Velvet bean</name>
    <name type="synonym">Dolichos pruriens</name>
    <dbReference type="NCBI Taxonomy" id="157652"/>
    <lineage>
        <taxon>Eukaryota</taxon>
        <taxon>Viridiplantae</taxon>
        <taxon>Streptophyta</taxon>
        <taxon>Embryophyta</taxon>
        <taxon>Tracheophyta</taxon>
        <taxon>Spermatophyta</taxon>
        <taxon>Magnoliopsida</taxon>
        <taxon>eudicotyledons</taxon>
        <taxon>Gunneridae</taxon>
        <taxon>Pentapetalae</taxon>
        <taxon>rosids</taxon>
        <taxon>fabids</taxon>
        <taxon>Fabales</taxon>
        <taxon>Fabaceae</taxon>
        <taxon>Papilionoideae</taxon>
        <taxon>50 kb inversion clade</taxon>
        <taxon>NPAAA clade</taxon>
        <taxon>indigoferoid/millettioid clade</taxon>
        <taxon>Phaseoleae</taxon>
        <taxon>Mucuna</taxon>
    </lineage>
</organism>
<comment type="pathway">
    <text evidence="1 5">Glycan metabolism; pectin biosynthesis.</text>
</comment>